<feature type="region of interest" description="Disordered" evidence="13">
    <location>
        <begin position="452"/>
        <end position="475"/>
    </location>
</feature>
<feature type="compositionally biased region" description="Basic residues" evidence="13">
    <location>
        <begin position="1040"/>
        <end position="1050"/>
    </location>
</feature>
<name>A0A6J8DDL8_MYTCO</name>
<dbReference type="PROSITE" id="PS50235">
    <property type="entry name" value="USP_3"/>
    <property type="match status" value="1"/>
</dbReference>
<feature type="compositionally biased region" description="Basic and acidic residues" evidence="13">
    <location>
        <begin position="991"/>
        <end position="1000"/>
    </location>
</feature>
<feature type="compositionally biased region" description="Low complexity" evidence="13">
    <location>
        <begin position="662"/>
        <end position="676"/>
    </location>
</feature>
<evidence type="ECO:0000256" key="7">
    <source>
        <dbReference type="ARBA" id="ARBA00022807"/>
    </source>
</evidence>
<dbReference type="PANTHER" id="PTHR24006:SF758">
    <property type="entry name" value="UBIQUITIN CARBOXYL-TERMINAL HYDROLASE 36"/>
    <property type="match status" value="1"/>
</dbReference>
<dbReference type="GO" id="GO:0005634">
    <property type="term" value="C:nucleus"/>
    <property type="evidence" value="ECO:0007669"/>
    <property type="project" value="TreeGrafter"/>
</dbReference>
<keyword evidence="16" id="KW-1185">Reference proteome</keyword>
<feature type="compositionally biased region" description="Polar residues" evidence="13">
    <location>
        <begin position="874"/>
        <end position="883"/>
    </location>
</feature>
<feature type="region of interest" description="Disordered" evidence="13">
    <location>
        <begin position="756"/>
        <end position="965"/>
    </location>
</feature>
<keyword evidence="7" id="KW-0788">Thiol protease</keyword>
<dbReference type="CDD" id="cd02661">
    <property type="entry name" value="Peptidase_C19E"/>
    <property type="match status" value="1"/>
</dbReference>
<feature type="region of interest" description="Disordered" evidence="13">
    <location>
        <begin position="596"/>
        <end position="619"/>
    </location>
</feature>
<dbReference type="GO" id="GO:0016579">
    <property type="term" value="P:protein deubiquitination"/>
    <property type="evidence" value="ECO:0007669"/>
    <property type="project" value="InterPro"/>
</dbReference>
<dbReference type="Pfam" id="PF00443">
    <property type="entry name" value="UCH"/>
    <property type="match status" value="1"/>
</dbReference>
<dbReference type="OrthoDB" id="420187at2759"/>
<dbReference type="InterPro" id="IPR050164">
    <property type="entry name" value="Peptidase_C19"/>
</dbReference>
<feature type="region of interest" description="Disordered" evidence="13">
    <location>
        <begin position="980"/>
        <end position="1050"/>
    </location>
</feature>
<feature type="region of interest" description="Disordered" evidence="13">
    <location>
        <begin position="517"/>
        <end position="556"/>
    </location>
</feature>
<feature type="compositionally biased region" description="Basic residues" evidence="13">
    <location>
        <begin position="775"/>
        <end position="785"/>
    </location>
</feature>
<evidence type="ECO:0000256" key="9">
    <source>
        <dbReference type="ARBA" id="ARBA00041300"/>
    </source>
</evidence>
<dbReference type="FunFam" id="3.90.70.10:FF:000119">
    <property type="entry name" value="Ubiquitin specific peptidase 36"/>
    <property type="match status" value="1"/>
</dbReference>
<dbReference type="InterPro" id="IPR038765">
    <property type="entry name" value="Papain-like_cys_pep_sf"/>
</dbReference>
<evidence type="ECO:0000256" key="2">
    <source>
        <dbReference type="ARBA" id="ARBA00009085"/>
    </source>
</evidence>
<feature type="compositionally biased region" description="Basic residues" evidence="13">
    <location>
        <begin position="808"/>
        <end position="820"/>
    </location>
</feature>
<evidence type="ECO:0000256" key="5">
    <source>
        <dbReference type="ARBA" id="ARBA00022786"/>
    </source>
</evidence>
<evidence type="ECO:0000256" key="11">
    <source>
        <dbReference type="ARBA" id="ARBA00042420"/>
    </source>
</evidence>
<dbReference type="InterPro" id="IPR001394">
    <property type="entry name" value="Peptidase_C19_UCH"/>
</dbReference>
<dbReference type="GO" id="GO:0004843">
    <property type="term" value="F:cysteine-type deubiquitinase activity"/>
    <property type="evidence" value="ECO:0007669"/>
    <property type="project" value="UniProtKB-EC"/>
</dbReference>
<feature type="domain" description="USP" evidence="14">
    <location>
        <begin position="93"/>
        <end position="398"/>
    </location>
</feature>
<proteinExistence type="inferred from homology"/>
<dbReference type="PROSITE" id="PS00972">
    <property type="entry name" value="USP_1"/>
    <property type="match status" value="1"/>
</dbReference>
<feature type="compositionally biased region" description="Polar residues" evidence="13">
    <location>
        <begin position="902"/>
        <end position="916"/>
    </location>
</feature>
<reference evidence="15 16" key="1">
    <citation type="submission" date="2020-06" db="EMBL/GenBank/DDBJ databases">
        <authorList>
            <person name="Li R."/>
            <person name="Bekaert M."/>
        </authorList>
    </citation>
    <scope>NUCLEOTIDE SEQUENCE [LARGE SCALE GENOMIC DNA]</scope>
    <source>
        <strain evidence="16">wild</strain>
    </source>
</reference>
<protein>
    <recommendedName>
        <fullName evidence="8">Ubiquitin carboxyl-terminal hydrolase 36</fullName>
        <ecNumber evidence="3">3.4.19.12</ecNumber>
    </recommendedName>
    <alternativeName>
        <fullName evidence="11">Deubiquitinating enzyme 36</fullName>
    </alternativeName>
    <alternativeName>
        <fullName evidence="10">Protein scrawny</fullName>
    </alternativeName>
    <alternativeName>
        <fullName evidence="9">Ubiquitin thioesterase 36</fullName>
    </alternativeName>
    <alternativeName>
        <fullName evidence="12">Ubiquitin-specific-processing protease 36</fullName>
    </alternativeName>
</protein>
<feature type="compositionally biased region" description="Basic and acidic residues" evidence="13">
    <location>
        <begin position="941"/>
        <end position="950"/>
    </location>
</feature>
<accession>A0A6J8DDL8</accession>
<evidence type="ECO:0000256" key="13">
    <source>
        <dbReference type="SAM" id="MobiDB-lite"/>
    </source>
</evidence>
<evidence type="ECO:0000256" key="12">
    <source>
        <dbReference type="ARBA" id="ARBA00043009"/>
    </source>
</evidence>
<dbReference type="GO" id="GO:0005829">
    <property type="term" value="C:cytosol"/>
    <property type="evidence" value="ECO:0007669"/>
    <property type="project" value="TreeGrafter"/>
</dbReference>
<feature type="compositionally biased region" description="Polar residues" evidence="13">
    <location>
        <begin position="756"/>
        <end position="769"/>
    </location>
</feature>
<feature type="compositionally biased region" description="Basic residues" evidence="13">
    <location>
        <begin position="1014"/>
        <end position="1031"/>
    </location>
</feature>
<evidence type="ECO:0000256" key="10">
    <source>
        <dbReference type="ARBA" id="ARBA00042154"/>
    </source>
</evidence>
<feature type="region of interest" description="Disordered" evidence="13">
    <location>
        <begin position="662"/>
        <end position="736"/>
    </location>
</feature>
<feature type="compositionally biased region" description="Basic and acidic residues" evidence="13">
    <location>
        <begin position="835"/>
        <end position="855"/>
    </location>
</feature>
<evidence type="ECO:0000256" key="8">
    <source>
        <dbReference type="ARBA" id="ARBA00039432"/>
    </source>
</evidence>
<dbReference type="EMBL" id="CACVKT020007165">
    <property type="protein sequence ID" value="CAC5406039.1"/>
    <property type="molecule type" value="Genomic_DNA"/>
</dbReference>
<evidence type="ECO:0000256" key="6">
    <source>
        <dbReference type="ARBA" id="ARBA00022801"/>
    </source>
</evidence>
<keyword evidence="6 15" id="KW-0378">Hydrolase</keyword>
<gene>
    <name evidence="15" type="ORF">MCOR_39656</name>
</gene>
<dbReference type="EC" id="3.4.19.12" evidence="3"/>
<dbReference type="Proteomes" id="UP000507470">
    <property type="component" value="Unassembled WGS sequence"/>
</dbReference>
<dbReference type="GO" id="GO:0006508">
    <property type="term" value="P:proteolysis"/>
    <property type="evidence" value="ECO:0007669"/>
    <property type="project" value="UniProtKB-KW"/>
</dbReference>
<dbReference type="PROSITE" id="PS00973">
    <property type="entry name" value="USP_2"/>
    <property type="match status" value="1"/>
</dbReference>
<evidence type="ECO:0000256" key="4">
    <source>
        <dbReference type="ARBA" id="ARBA00022670"/>
    </source>
</evidence>
<dbReference type="GO" id="GO:0042981">
    <property type="term" value="P:regulation of apoptotic process"/>
    <property type="evidence" value="ECO:0007669"/>
    <property type="project" value="TreeGrafter"/>
</dbReference>
<dbReference type="PANTHER" id="PTHR24006">
    <property type="entry name" value="UBIQUITIN CARBOXYL-TERMINAL HYDROLASE"/>
    <property type="match status" value="1"/>
</dbReference>
<feature type="compositionally biased region" description="Basic and acidic residues" evidence="13">
    <location>
        <begin position="786"/>
        <end position="797"/>
    </location>
</feature>
<dbReference type="Gene3D" id="3.90.70.10">
    <property type="entry name" value="Cysteine proteinases"/>
    <property type="match status" value="1"/>
</dbReference>
<organism evidence="15 16">
    <name type="scientific">Mytilus coruscus</name>
    <name type="common">Sea mussel</name>
    <dbReference type="NCBI Taxonomy" id="42192"/>
    <lineage>
        <taxon>Eukaryota</taxon>
        <taxon>Metazoa</taxon>
        <taxon>Spiralia</taxon>
        <taxon>Lophotrochozoa</taxon>
        <taxon>Mollusca</taxon>
        <taxon>Bivalvia</taxon>
        <taxon>Autobranchia</taxon>
        <taxon>Pteriomorphia</taxon>
        <taxon>Mytilida</taxon>
        <taxon>Mytiloidea</taxon>
        <taxon>Mytilidae</taxon>
        <taxon>Mytilinae</taxon>
        <taxon>Mytilus</taxon>
    </lineage>
</organism>
<evidence type="ECO:0000256" key="3">
    <source>
        <dbReference type="ARBA" id="ARBA00012759"/>
    </source>
</evidence>
<comment type="catalytic activity">
    <reaction evidence="1">
        <text>Thiol-dependent hydrolysis of ester, thioester, amide, peptide and isopeptide bonds formed by the C-terminal Gly of ubiquitin (a 76-residue protein attached to proteins as an intracellular targeting signal).</text>
        <dbReference type="EC" id="3.4.19.12"/>
    </reaction>
</comment>
<dbReference type="AlphaFoldDB" id="A0A6J8DDL8"/>
<evidence type="ECO:0000313" key="15">
    <source>
        <dbReference type="EMBL" id="CAC5406039.1"/>
    </source>
</evidence>
<feature type="compositionally biased region" description="Basic and acidic residues" evidence="13">
    <location>
        <begin position="713"/>
        <end position="729"/>
    </location>
</feature>
<evidence type="ECO:0000313" key="16">
    <source>
        <dbReference type="Proteomes" id="UP000507470"/>
    </source>
</evidence>
<dbReference type="InterPro" id="IPR028889">
    <property type="entry name" value="USP"/>
</dbReference>
<sequence length="1050" mass="119588">MPASSSDNIYQIEETLKSSLSGGGDLDSDITLSSKRILLTQINNQDCGDAEHKKEHKMNGSGDVEDGFPVPKVVLYPEENVKLEWRKIQRIGAGLVNMGNTCFLNSTLQCLTYTAPLVNYCMSDEHNSSCKQAGFCMMCELQRHIKRCYENYGNAIKPQSILQKLRLIAKHMHWGRQEDAHEFLRYLVEALQKSCHNNLNGFAKLDKFSKETTVVNQIFGGFLRSQVQCLKCKERSNTYDPLLDISLDIKNVPTLEKAFEKYVLPEMLDNENAYMCTKCKQKVPAQKRFSVHKPPNVLTISFKRFDFHRMMGKITRHVNFPEKLNIRPYMSIRQGEPVQYSLYAVLVHSGVHCNSGHYYCYVKSPSQIWYCMNDSMVTQVSAARVLSSEAYLLFYSKVKPSVQKQKAHLIGPVQPNNHINSKFSTAVNGIKVHHSNDVGMLVQRKTTPVIKPHTSASSSISHISHDTKRPAASTPLPANREKVAFGIRPKQMIKPHDENTKEKPRIVMQIKNGKVTTYEKSPNGKSKLVPYDGESDSEDEIGPTKTNGPVPKVQSQMDKMKVENESSAKHRNGNSVIFDQKLNATTSVPGNQHLLETSQKESRANGGTKQKNNGHSLAINTNKDLMSDKKSMLEISSLSCVTTTKINATSNWHVLNQDLILSPSRGSNSSKESNNSTTEWQIKDSKDVPQFPKVPNYQHAGWKVTDGTNQSDSKNDHRHVAETSKDMKESNSSVSLKEVKVRDTFSDVRSDHNYQLASKDNLITSSNADPTEYSKKHKKKKRKHEKEHENKDYKHQESVSSSDTETQRKKHKKKKHKHKKDKEEEDFSEKKKKRHGDDEDKKRHHDDSKKRKLDTESDDSTELVWVEKTKDSLTSKTSQSAPVQSWDHHVKDGYKRQKNGSHSKPTWDGSKNSSVAETLEKTASLHSFGPSVLSWDGGKSTLDREVEKDKERKRHWSDDYDEEIDTGKVKKVKQHYSDTALHGSNVFQYVQDERNKDNSKHFSGNHSFGQSHSYHNHQHHHHSGHKGHHNSYRGNQGHRDYRKHNSGQKY</sequence>
<feature type="compositionally biased region" description="Polar residues" evidence="13">
    <location>
        <begin position="605"/>
        <end position="619"/>
    </location>
</feature>
<dbReference type="SUPFAM" id="SSF54001">
    <property type="entry name" value="Cysteine proteinases"/>
    <property type="match status" value="1"/>
</dbReference>
<comment type="similarity">
    <text evidence="2">Belongs to the peptidase C19 family.</text>
</comment>
<evidence type="ECO:0000259" key="14">
    <source>
        <dbReference type="PROSITE" id="PS50235"/>
    </source>
</evidence>
<keyword evidence="4" id="KW-0645">Protease</keyword>
<dbReference type="InterPro" id="IPR018200">
    <property type="entry name" value="USP_CS"/>
</dbReference>
<feature type="compositionally biased region" description="Basic and acidic residues" evidence="13">
    <location>
        <begin position="886"/>
        <end position="895"/>
    </location>
</feature>
<evidence type="ECO:0000256" key="1">
    <source>
        <dbReference type="ARBA" id="ARBA00000707"/>
    </source>
</evidence>
<keyword evidence="5" id="KW-0833">Ubl conjugation pathway</keyword>